<sequence>MNRGVKHGRVETPSPAPSSRESTSPAPLAESLPAATNVRTSKRQEAKKYLPDTLLPESAASTSVYSDESFHIESSREREEAVLAEGRYLSGDALKNFLQKNFVDYIDDELFDVAALEALED</sequence>
<name>A0A088RXE2_LEIPA</name>
<dbReference type="eggNOG" id="ENOG502SSCV">
    <property type="taxonomic scope" value="Eukaryota"/>
</dbReference>
<dbReference type="GeneID" id="22576758"/>
<dbReference type="AlphaFoldDB" id="A0A088RXE2"/>
<dbReference type="OrthoDB" id="267651at2759"/>
<feature type="region of interest" description="Disordered" evidence="1">
    <location>
        <begin position="1"/>
        <end position="76"/>
    </location>
</feature>
<evidence type="ECO:0000313" key="3">
    <source>
        <dbReference type="Proteomes" id="UP000063063"/>
    </source>
</evidence>
<keyword evidence="3" id="KW-1185">Reference proteome</keyword>
<evidence type="ECO:0000256" key="1">
    <source>
        <dbReference type="SAM" id="MobiDB-lite"/>
    </source>
</evidence>
<evidence type="ECO:0000313" key="2">
    <source>
        <dbReference type="EMBL" id="AIN99944.1"/>
    </source>
</evidence>
<dbReference type="Proteomes" id="UP000063063">
    <property type="component" value="Chromosome 28"/>
</dbReference>
<reference evidence="2 3" key="1">
    <citation type="journal article" date="2015" name="Sci. Rep.">
        <title>The genome of Leishmania panamensis: insights into genomics of the L. (Viannia) subgenus.</title>
        <authorList>
            <person name="Llanes A."/>
            <person name="Restrepo C.M."/>
            <person name="Vecchio G.D."/>
            <person name="Anguizola F.J."/>
            <person name="Lleonart R."/>
        </authorList>
    </citation>
    <scope>NUCLEOTIDE SEQUENCE [LARGE SCALE GENOMIC DNA]</scope>
    <source>
        <strain evidence="2 3">MHOM/PA/94/PSC-1</strain>
    </source>
</reference>
<gene>
    <name evidence="2" type="ORF">LPMP_283130</name>
</gene>
<dbReference type="VEuPathDB" id="TriTrypDB:LPAL13_280038400"/>
<feature type="compositionally biased region" description="Low complexity" evidence="1">
    <location>
        <begin position="22"/>
        <end position="36"/>
    </location>
</feature>
<protein>
    <submittedName>
        <fullName evidence="2">Uncharacterized protein</fullName>
    </submittedName>
</protein>
<dbReference type="VEuPathDB" id="TriTrypDB:LPMP_283130"/>
<accession>A0A088RXE2</accession>
<dbReference type="RefSeq" id="XP_010700651.1">
    <property type="nucleotide sequence ID" value="XM_010702349.1"/>
</dbReference>
<organism evidence="2 3">
    <name type="scientific">Leishmania panamensis</name>
    <dbReference type="NCBI Taxonomy" id="5679"/>
    <lineage>
        <taxon>Eukaryota</taxon>
        <taxon>Discoba</taxon>
        <taxon>Euglenozoa</taxon>
        <taxon>Kinetoplastea</taxon>
        <taxon>Metakinetoplastina</taxon>
        <taxon>Trypanosomatida</taxon>
        <taxon>Trypanosomatidae</taxon>
        <taxon>Leishmaniinae</taxon>
        <taxon>Leishmania</taxon>
        <taxon>Leishmania guyanensis species complex</taxon>
    </lineage>
</organism>
<dbReference type="EMBL" id="CP009397">
    <property type="protein sequence ID" value="AIN99944.1"/>
    <property type="molecule type" value="Genomic_DNA"/>
</dbReference>
<dbReference type="KEGG" id="lpan:LPMP_283130"/>
<proteinExistence type="predicted"/>